<feature type="transmembrane region" description="Helical" evidence="9">
    <location>
        <begin position="98"/>
        <end position="119"/>
    </location>
</feature>
<keyword evidence="5 9" id="KW-0812">Transmembrane</keyword>
<sequence length="541" mass="58233">MTTVLAQTARGRHARDPHPQGRLLGRGVDLLLVVVAVAVHLRVQWLVRPAPHWGDASDVYDFARSWPDVGSTPNHHAMRIGSLLPARLAIDWFGPGQWAFYAWPVVTGALLVAATYVLARLLGGRAVAVAATVAVVALPALVETSSGAVLTSWQLLPDVPCAALLTTTYAALAAASRTRRQAPWLVLAGLALGWAYLCREYAVLAFPAVLGALIALGIPWRRWLWGVVPVLACFGLELWNDQRAYGKPLARWTEAAGHGSDGGGATTRADAWRGFADAMTTVPRGTTVVVLTVLAVAGPVLLHRQRRVALAPALHVACFWLGLTLLGGVLHPATPSLRIGILRYWLPLVPLALVGGALVLVSTVRWLVSWLPRPAARVVVAAAVVGALAWYAVPASDDVSSTTSEDVSWSRLRTWLHDEEPDGVLLECRAARVLGTYYRYEPRGGATAFDSRVRALGHDYTSPTTASQLKQQCFRSYVLASAFPGFDVLVITPTGPTGQNGVPFSDAQLQEKGWTRAWRQAPLDVWVATGSALAQRLRLQP</sequence>
<feature type="transmembrane region" description="Helical" evidence="9">
    <location>
        <begin position="344"/>
        <end position="368"/>
    </location>
</feature>
<reference evidence="11 12" key="1">
    <citation type="submission" date="2019-02" db="EMBL/GenBank/DDBJ databases">
        <title>Genomic Encyclopedia of Type Strains, Phase IV (KMG-IV): sequencing the most valuable type-strain genomes for metagenomic binning, comparative biology and taxonomic classification.</title>
        <authorList>
            <person name="Goeker M."/>
        </authorList>
    </citation>
    <scope>NUCLEOTIDE SEQUENCE [LARGE SCALE GENOMIC DNA]</scope>
    <source>
        <strain evidence="11 12">DSM 45622</strain>
    </source>
</reference>
<evidence type="ECO:0000256" key="6">
    <source>
        <dbReference type="ARBA" id="ARBA00022989"/>
    </source>
</evidence>
<feature type="transmembrane region" description="Helical" evidence="9">
    <location>
        <begin position="23"/>
        <end position="43"/>
    </location>
</feature>
<dbReference type="RefSeq" id="WP_130492703.1">
    <property type="nucleotide sequence ID" value="NZ_SGXD01000002.1"/>
</dbReference>
<dbReference type="AlphaFoldDB" id="A0A4Q7NST9"/>
<accession>A0A4Q7NST9</accession>
<proteinExistence type="predicted"/>
<dbReference type="GO" id="GO:0016763">
    <property type="term" value="F:pentosyltransferase activity"/>
    <property type="evidence" value="ECO:0007669"/>
    <property type="project" value="TreeGrafter"/>
</dbReference>
<evidence type="ECO:0000256" key="7">
    <source>
        <dbReference type="ARBA" id="ARBA00023136"/>
    </source>
</evidence>
<evidence type="ECO:0000256" key="8">
    <source>
        <dbReference type="SAM" id="MobiDB-lite"/>
    </source>
</evidence>
<feature type="transmembrane region" description="Helical" evidence="9">
    <location>
        <begin position="154"/>
        <end position="175"/>
    </location>
</feature>
<dbReference type="EMBL" id="SGXD01000002">
    <property type="protein sequence ID" value="RZS90213.1"/>
    <property type="molecule type" value="Genomic_DNA"/>
</dbReference>
<evidence type="ECO:0000256" key="2">
    <source>
        <dbReference type="ARBA" id="ARBA00022475"/>
    </source>
</evidence>
<feature type="transmembrane region" description="Helical" evidence="9">
    <location>
        <begin position="282"/>
        <end position="302"/>
    </location>
</feature>
<keyword evidence="12" id="KW-1185">Reference proteome</keyword>
<evidence type="ECO:0000313" key="12">
    <source>
        <dbReference type="Proteomes" id="UP000293638"/>
    </source>
</evidence>
<feature type="transmembrane region" description="Helical" evidence="9">
    <location>
        <begin position="203"/>
        <end position="218"/>
    </location>
</feature>
<evidence type="ECO:0000256" key="9">
    <source>
        <dbReference type="SAM" id="Phobius"/>
    </source>
</evidence>
<feature type="region of interest" description="Disordered" evidence="8">
    <location>
        <begin position="1"/>
        <end position="20"/>
    </location>
</feature>
<organism evidence="11 12">
    <name type="scientific">Motilibacter rhizosphaerae</name>
    <dbReference type="NCBI Taxonomy" id="598652"/>
    <lineage>
        <taxon>Bacteria</taxon>
        <taxon>Bacillati</taxon>
        <taxon>Actinomycetota</taxon>
        <taxon>Actinomycetes</taxon>
        <taxon>Motilibacterales</taxon>
        <taxon>Motilibacteraceae</taxon>
        <taxon>Motilibacter</taxon>
    </lineage>
</organism>
<dbReference type="InterPro" id="IPR050297">
    <property type="entry name" value="LipidA_mod_glycosyltrf_83"/>
</dbReference>
<evidence type="ECO:0000256" key="1">
    <source>
        <dbReference type="ARBA" id="ARBA00004651"/>
    </source>
</evidence>
<dbReference type="GO" id="GO:0009103">
    <property type="term" value="P:lipopolysaccharide biosynthetic process"/>
    <property type="evidence" value="ECO:0007669"/>
    <property type="project" value="UniProtKB-ARBA"/>
</dbReference>
<feature type="domain" description="Glycosyltransferase RgtA/B/C/D-like" evidence="10">
    <location>
        <begin position="88"/>
        <end position="231"/>
    </location>
</feature>
<keyword evidence="3 11" id="KW-0328">Glycosyltransferase</keyword>
<keyword evidence="2" id="KW-1003">Cell membrane</keyword>
<dbReference type="Pfam" id="PF13231">
    <property type="entry name" value="PMT_2"/>
    <property type="match status" value="1"/>
</dbReference>
<evidence type="ECO:0000313" key="11">
    <source>
        <dbReference type="EMBL" id="RZS90213.1"/>
    </source>
</evidence>
<dbReference type="PANTHER" id="PTHR33908">
    <property type="entry name" value="MANNOSYLTRANSFERASE YKCB-RELATED"/>
    <property type="match status" value="1"/>
</dbReference>
<comment type="caution">
    <text evidence="11">The sequence shown here is derived from an EMBL/GenBank/DDBJ whole genome shotgun (WGS) entry which is preliminary data.</text>
</comment>
<feature type="transmembrane region" description="Helical" evidence="9">
    <location>
        <begin position="309"/>
        <end position="332"/>
    </location>
</feature>
<protein>
    <submittedName>
        <fullName evidence="11">Dolichyl-phosphate-mannose-protein mannosyltransferase</fullName>
    </submittedName>
</protein>
<keyword evidence="6 9" id="KW-1133">Transmembrane helix</keyword>
<dbReference type="Proteomes" id="UP000293638">
    <property type="component" value="Unassembled WGS sequence"/>
</dbReference>
<evidence type="ECO:0000256" key="3">
    <source>
        <dbReference type="ARBA" id="ARBA00022676"/>
    </source>
</evidence>
<gene>
    <name evidence="11" type="ORF">EV189_1997</name>
</gene>
<comment type="subcellular location">
    <subcellularLocation>
        <location evidence="1">Cell membrane</location>
        <topology evidence="1">Multi-pass membrane protein</topology>
    </subcellularLocation>
</comment>
<dbReference type="PANTHER" id="PTHR33908:SF11">
    <property type="entry name" value="MEMBRANE PROTEIN"/>
    <property type="match status" value="1"/>
</dbReference>
<evidence type="ECO:0000256" key="5">
    <source>
        <dbReference type="ARBA" id="ARBA00022692"/>
    </source>
</evidence>
<dbReference type="OrthoDB" id="3459112at2"/>
<dbReference type="InterPro" id="IPR038731">
    <property type="entry name" value="RgtA/B/C-like"/>
</dbReference>
<feature type="transmembrane region" description="Helical" evidence="9">
    <location>
        <begin position="126"/>
        <end position="142"/>
    </location>
</feature>
<name>A0A4Q7NST9_9ACTN</name>
<evidence type="ECO:0000256" key="4">
    <source>
        <dbReference type="ARBA" id="ARBA00022679"/>
    </source>
</evidence>
<dbReference type="GO" id="GO:0005886">
    <property type="term" value="C:plasma membrane"/>
    <property type="evidence" value="ECO:0007669"/>
    <property type="project" value="UniProtKB-SubCell"/>
</dbReference>
<keyword evidence="4 11" id="KW-0808">Transferase</keyword>
<keyword evidence="7 9" id="KW-0472">Membrane</keyword>
<feature type="transmembrane region" description="Helical" evidence="9">
    <location>
        <begin position="375"/>
        <end position="393"/>
    </location>
</feature>
<evidence type="ECO:0000259" key="10">
    <source>
        <dbReference type="Pfam" id="PF13231"/>
    </source>
</evidence>